<evidence type="ECO:0000256" key="5">
    <source>
        <dbReference type="ARBA" id="ARBA00023136"/>
    </source>
</evidence>
<proteinExistence type="inferred from homology"/>
<dbReference type="PANTHER" id="PTHR31867">
    <property type="entry name" value="EXPANSIN-A15"/>
    <property type="match status" value="1"/>
</dbReference>
<dbReference type="InterPro" id="IPR007117">
    <property type="entry name" value="Expansin_CBD"/>
</dbReference>
<evidence type="ECO:0000313" key="11">
    <source>
        <dbReference type="Proteomes" id="UP000327013"/>
    </source>
</evidence>
<dbReference type="Gene3D" id="2.60.40.760">
    <property type="entry name" value="Expansin, cellulose-binding-like domain"/>
    <property type="match status" value="1"/>
</dbReference>
<dbReference type="GO" id="GO:0016020">
    <property type="term" value="C:membrane"/>
    <property type="evidence" value="ECO:0007669"/>
    <property type="project" value="UniProtKB-SubCell"/>
</dbReference>
<dbReference type="InterPro" id="IPR002963">
    <property type="entry name" value="Expansin"/>
</dbReference>
<dbReference type="PRINTS" id="PR01225">
    <property type="entry name" value="EXPANSNFAMLY"/>
</dbReference>
<dbReference type="SUPFAM" id="SSF50685">
    <property type="entry name" value="Barwin-like endoglucanases"/>
    <property type="match status" value="1"/>
</dbReference>
<dbReference type="PRINTS" id="PR01226">
    <property type="entry name" value="EXPANSIN"/>
</dbReference>
<dbReference type="SUPFAM" id="SSF49590">
    <property type="entry name" value="PHL pollen allergen"/>
    <property type="match status" value="1"/>
</dbReference>
<dbReference type="InterPro" id="IPR036908">
    <property type="entry name" value="RlpA-like_sf"/>
</dbReference>
<evidence type="ECO:0000259" key="9">
    <source>
        <dbReference type="PROSITE" id="PS50843"/>
    </source>
</evidence>
<comment type="function">
    <text evidence="7">Causes loosening and extension of plant cell walls by disrupting non-covalent bonding between cellulose microfibrils and matrix glucans. No enzymatic activity has been found.</text>
</comment>
<dbReference type="GO" id="GO:0005576">
    <property type="term" value="C:extracellular region"/>
    <property type="evidence" value="ECO:0007669"/>
    <property type="project" value="InterPro"/>
</dbReference>
<dbReference type="InterPro" id="IPR036749">
    <property type="entry name" value="Expansin_CBD_sf"/>
</dbReference>
<keyword evidence="11" id="KW-1185">Reference proteome</keyword>
<keyword evidence="5" id="KW-0472">Membrane</keyword>
<comment type="subcellular location">
    <subcellularLocation>
        <location evidence="7">Secreted</location>
        <location evidence="7">Cell wall</location>
    </subcellularLocation>
    <subcellularLocation>
        <location evidence="7">Membrane</location>
        <topology evidence="7">Peripheral membrane protein</topology>
    </subcellularLocation>
</comment>
<dbReference type="AlphaFoldDB" id="A0A5N6QZA3"/>
<evidence type="ECO:0000256" key="3">
    <source>
        <dbReference type="ARBA" id="ARBA00022525"/>
    </source>
</evidence>
<dbReference type="EMBL" id="CM017323">
    <property type="protein sequence ID" value="KAE8021791.1"/>
    <property type="molecule type" value="Genomic_DNA"/>
</dbReference>
<dbReference type="PROSITE" id="PS50843">
    <property type="entry name" value="EXPANSIN_CBD"/>
    <property type="match status" value="1"/>
</dbReference>
<evidence type="ECO:0000256" key="2">
    <source>
        <dbReference type="ARBA" id="ARBA00022512"/>
    </source>
</evidence>
<dbReference type="InterPro" id="IPR007118">
    <property type="entry name" value="Expan_Lol_pI"/>
</dbReference>
<dbReference type="InterPro" id="IPR007112">
    <property type="entry name" value="Expansin/allergen_DPBB_dom"/>
</dbReference>
<evidence type="ECO:0000313" key="10">
    <source>
        <dbReference type="EMBL" id="KAE8021791.1"/>
    </source>
</evidence>
<dbReference type="GO" id="GO:0009653">
    <property type="term" value="P:anatomical structure morphogenesis"/>
    <property type="evidence" value="ECO:0007669"/>
    <property type="project" value="UniProtKB-ARBA"/>
</dbReference>
<name>A0A5N6QZA3_9ROSI</name>
<dbReference type="Pfam" id="PF01357">
    <property type="entry name" value="Expansin_C"/>
    <property type="match status" value="1"/>
</dbReference>
<accession>A0A5N6QZA3</accession>
<evidence type="ECO:0000259" key="8">
    <source>
        <dbReference type="PROSITE" id="PS50842"/>
    </source>
</evidence>
<dbReference type="GO" id="GO:0009664">
    <property type="term" value="P:plant-type cell wall organization"/>
    <property type="evidence" value="ECO:0007669"/>
    <property type="project" value="InterPro"/>
</dbReference>
<dbReference type="Proteomes" id="UP000327013">
    <property type="component" value="Chromosome 3"/>
</dbReference>
<dbReference type="CDD" id="cd22274">
    <property type="entry name" value="DPBB_EXPA_N"/>
    <property type="match status" value="1"/>
</dbReference>
<dbReference type="Gene3D" id="2.40.40.10">
    <property type="entry name" value="RlpA-like domain"/>
    <property type="match status" value="1"/>
</dbReference>
<keyword evidence="2 7" id="KW-0134">Cell wall</keyword>
<organism evidence="10 11">
    <name type="scientific">Carpinus fangiana</name>
    <dbReference type="NCBI Taxonomy" id="176857"/>
    <lineage>
        <taxon>Eukaryota</taxon>
        <taxon>Viridiplantae</taxon>
        <taxon>Streptophyta</taxon>
        <taxon>Embryophyta</taxon>
        <taxon>Tracheophyta</taxon>
        <taxon>Spermatophyta</taxon>
        <taxon>Magnoliopsida</taxon>
        <taxon>eudicotyledons</taxon>
        <taxon>Gunneridae</taxon>
        <taxon>Pentapetalae</taxon>
        <taxon>rosids</taxon>
        <taxon>fabids</taxon>
        <taxon>Fagales</taxon>
        <taxon>Betulaceae</taxon>
        <taxon>Carpinus</taxon>
    </lineage>
</organism>
<feature type="domain" description="Expansin-like CBD" evidence="9">
    <location>
        <begin position="177"/>
        <end position="256"/>
    </location>
</feature>
<keyword evidence="4 7" id="KW-0732">Signal</keyword>
<dbReference type="InterPro" id="IPR009009">
    <property type="entry name" value="RlpA-like_DPBB"/>
</dbReference>
<keyword evidence="3 7" id="KW-0964">Secreted</keyword>
<evidence type="ECO:0000256" key="1">
    <source>
        <dbReference type="ARBA" id="ARBA00005392"/>
    </source>
</evidence>
<gene>
    <name evidence="10" type="ORF">FH972_007653</name>
</gene>
<sequence length="261" mass="28953">MATMSQNLFKCLIFMALFVTTISSRPVTIGEEMDSIWYDAHATFYGDMSGRDTMQGACGYGDLIQQGYGLETAALSTALFKNGSTCGACFEIMCVNDPKWCIRNAGTIKITGTNFCPPNYTKPSGNWCNPPLVHFDLAMPMFVKLAPMRAGIIPVKFRRIHCNKRGGVKFEIKGNPYWSLVLVYNVGGAGNVVNVKIKGSRTGWIQMTRNWGQKWQIGSVLRGQSLSFQVTTGDGKTLQFENVAPANWQFGQNFEAKTNFF</sequence>
<dbReference type="OrthoDB" id="5823761at2759"/>
<dbReference type="Pfam" id="PF03330">
    <property type="entry name" value="DPBB_1"/>
    <property type="match status" value="1"/>
</dbReference>
<keyword evidence="6 7" id="KW-0961">Cell wall biogenesis/degradation</keyword>
<protein>
    <recommendedName>
        <fullName evidence="7">Expansin</fullName>
    </recommendedName>
</protein>
<feature type="signal peptide" evidence="7">
    <location>
        <begin position="1"/>
        <end position="24"/>
    </location>
</feature>
<comment type="similarity">
    <text evidence="1 7">Belongs to the expansin family. Expansin A subfamily.</text>
</comment>
<dbReference type="SMART" id="SM00837">
    <property type="entry name" value="DPBB_1"/>
    <property type="match status" value="1"/>
</dbReference>
<reference evidence="10 11" key="1">
    <citation type="submission" date="2019-06" db="EMBL/GenBank/DDBJ databases">
        <title>A chromosomal-level reference genome of Carpinus fangiana (Coryloideae, Betulaceae).</title>
        <authorList>
            <person name="Yang X."/>
            <person name="Wang Z."/>
            <person name="Zhang L."/>
            <person name="Hao G."/>
            <person name="Liu J."/>
            <person name="Yang Y."/>
        </authorList>
    </citation>
    <scope>NUCLEOTIDE SEQUENCE [LARGE SCALE GENOMIC DNA]</scope>
    <source>
        <strain evidence="10">Cfa_2016G</strain>
        <tissue evidence="10">Leaf</tissue>
    </source>
</reference>
<dbReference type="PROSITE" id="PS50842">
    <property type="entry name" value="EXPANSIN_EG45"/>
    <property type="match status" value="1"/>
</dbReference>
<evidence type="ECO:0000256" key="4">
    <source>
        <dbReference type="ARBA" id="ARBA00022729"/>
    </source>
</evidence>
<evidence type="ECO:0000256" key="6">
    <source>
        <dbReference type="ARBA" id="ARBA00023316"/>
    </source>
</evidence>
<feature type="chain" id="PRO_5024468943" description="Expansin" evidence="7">
    <location>
        <begin position="25"/>
        <end position="261"/>
    </location>
</feature>
<feature type="domain" description="Expansin-like EG45" evidence="8">
    <location>
        <begin position="55"/>
        <end position="167"/>
    </location>
</feature>
<evidence type="ECO:0000256" key="7">
    <source>
        <dbReference type="RuleBase" id="RU365023"/>
    </source>
</evidence>